<feature type="compositionally biased region" description="Acidic residues" evidence="4">
    <location>
        <begin position="248"/>
        <end position="258"/>
    </location>
</feature>
<dbReference type="GO" id="GO:1902369">
    <property type="term" value="P:negative regulation of RNA catabolic process"/>
    <property type="evidence" value="ECO:0007669"/>
    <property type="project" value="TreeGrafter"/>
</dbReference>
<keyword evidence="6" id="KW-1185">Reference proteome</keyword>
<feature type="compositionally biased region" description="Basic and acidic residues" evidence="4">
    <location>
        <begin position="29"/>
        <end position="50"/>
    </location>
</feature>
<feature type="region of interest" description="Disordered" evidence="4">
    <location>
        <begin position="1072"/>
        <end position="1096"/>
    </location>
</feature>
<evidence type="ECO:0000256" key="1">
    <source>
        <dbReference type="ARBA" id="ARBA00004123"/>
    </source>
</evidence>
<evidence type="ECO:0000256" key="2">
    <source>
        <dbReference type="ARBA" id="ARBA00009265"/>
    </source>
</evidence>
<evidence type="ECO:0000256" key="4">
    <source>
        <dbReference type="SAM" id="MobiDB-lite"/>
    </source>
</evidence>
<dbReference type="GO" id="GO:0031048">
    <property type="term" value="P:regulatory ncRNA-mediated heterochromatin formation"/>
    <property type="evidence" value="ECO:0007669"/>
    <property type="project" value="TreeGrafter"/>
</dbReference>
<dbReference type="InterPro" id="IPR013633">
    <property type="entry name" value="NRDE-2"/>
</dbReference>
<feature type="compositionally biased region" description="Basic and acidic residues" evidence="4">
    <location>
        <begin position="1"/>
        <end position="10"/>
    </location>
</feature>
<evidence type="ECO:0000313" key="6">
    <source>
        <dbReference type="Proteomes" id="UP001174936"/>
    </source>
</evidence>
<comment type="caution">
    <text evidence="5">The sequence shown here is derived from an EMBL/GenBank/DDBJ whole genome shotgun (WGS) entry which is preliminary data.</text>
</comment>
<dbReference type="PANTHER" id="PTHR13471:SF0">
    <property type="entry name" value="NUCLEAR EXOSOME REGULATOR NRDE2"/>
    <property type="match status" value="1"/>
</dbReference>
<organism evidence="5 6">
    <name type="scientific">Cercophora newfieldiana</name>
    <dbReference type="NCBI Taxonomy" id="92897"/>
    <lineage>
        <taxon>Eukaryota</taxon>
        <taxon>Fungi</taxon>
        <taxon>Dikarya</taxon>
        <taxon>Ascomycota</taxon>
        <taxon>Pezizomycotina</taxon>
        <taxon>Sordariomycetes</taxon>
        <taxon>Sordariomycetidae</taxon>
        <taxon>Sordariales</taxon>
        <taxon>Lasiosphaeriaceae</taxon>
        <taxon>Cercophora</taxon>
    </lineage>
</organism>
<dbReference type="Pfam" id="PF08424">
    <property type="entry name" value="NRDE-2"/>
    <property type="match status" value="1"/>
</dbReference>
<comment type="similarity">
    <text evidence="2">Belongs to the NRDE2 family.</text>
</comment>
<dbReference type="GO" id="GO:0071013">
    <property type="term" value="C:catalytic step 2 spliceosome"/>
    <property type="evidence" value="ECO:0007669"/>
    <property type="project" value="TreeGrafter"/>
</dbReference>
<evidence type="ECO:0000313" key="5">
    <source>
        <dbReference type="EMBL" id="KAK0646398.1"/>
    </source>
</evidence>
<keyword evidence="3" id="KW-0539">Nucleus</keyword>
<feature type="region of interest" description="Disordered" evidence="4">
    <location>
        <begin position="502"/>
        <end position="528"/>
    </location>
</feature>
<protein>
    <submittedName>
        <fullName evidence="5">NRDE-2, necessary for RNA interference-domain-containing protein</fullName>
    </submittedName>
</protein>
<feature type="compositionally biased region" description="Basic and acidic residues" evidence="4">
    <location>
        <begin position="77"/>
        <end position="103"/>
    </location>
</feature>
<dbReference type="Proteomes" id="UP001174936">
    <property type="component" value="Unassembled WGS sequence"/>
</dbReference>
<proteinExistence type="inferred from homology"/>
<dbReference type="PANTHER" id="PTHR13471">
    <property type="entry name" value="TETRATRICOPEPTIDE-LIKE HELICAL"/>
    <property type="match status" value="1"/>
</dbReference>
<evidence type="ECO:0000256" key="3">
    <source>
        <dbReference type="ARBA" id="ARBA00023242"/>
    </source>
</evidence>
<reference evidence="5" key="1">
    <citation type="submission" date="2023-06" db="EMBL/GenBank/DDBJ databases">
        <title>Genome-scale phylogeny and comparative genomics of the fungal order Sordariales.</title>
        <authorList>
            <consortium name="Lawrence Berkeley National Laboratory"/>
            <person name="Hensen N."/>
            <person name="Bonometti L."/>
            <person name="Westerberg I."/>
            <person name="Brannstrom I.O."/>
            <person name="Guillou S."/>
            <person name="Cros-Aarteil S."/>
            <person name="Calhoun S."/>
            <person name="Haridas S."/>
            <person name="Kuo A."/>
            <person name="Mondo S."/>
            <person name="Pangilinan J."/>
            <person name="Riley R."/>
            <person name="Labutti K."/>
            <person name="Andreopoulos B."/>
            <person name="Lipzen A."/>
            <person name="Chen C."/>
            <person name="Yanf M."/>
            <person name="Daum C."/>
            <person name="Ng V."/>
            <person name="Clum A."/>
            <person name="Steindorff A."/>
            <person name="Ohm R."/>
            <person name="Martin F."/>
            <person name="Silar P."/>
            <person name="Natvig D."/>
            <person name="Lalanne C."/>
            <person name="Gautier V."/>
            <person name="Ament-Velasquez S.L."/>
            <person name="Kruys A."/>
            <person name="Hutchinson M.I."/>
            <person name="Powell A.J."/>
            <person name="Barry K."/>
            <person name="Miller A.N."/>
            <person name="Grigoriev I.V."/>
            <person name="Debuchy R."/>
            <person name="Gladieux P."/>
            <person name="Thoren M.H."/>
            <person name="Johannesson H."/>
        </authorList>
    </citation>
    <scope>NUCLEOTIDE SEQUENCE</scope>
    <source>
        <strain evidence="5">SMH2532-1</strain>
    </source>
</reference>
<feature type="compositionally biased region" description="Basic and acidic residues" evidence="4">
    <location>
        <begin position="57"/>
        <end position="68"/>
    </location>
</feature>
<gene>
    <name evidence="5" type="ORF">B0T16DRAFT_328522</name>
</gene>
<feature type="region of interest" description="Disordered" evidence="4">
    <location>
        <begin position="216"/>
        <end position="270"/>
    </location>
</feature>
<comment type="subcellular location">
    <subcellularLocation>
        <location evidence="1">Nucleus</location>
    </subcellularLocation>
</comment>
<dbReference type="EMBL" id="JAULSV010000004">
    <property type="protein sequence ID" value="KAK0646398.1"/>
    <property type="molecule type" value="Genomic_DNA"/>
</dbReference>
<feature type="region of interest" description="Disordered" evidence="4">
    <location>
        <begin position="1"/>
        <end position="112"/>
    </location>
</feature>
<accession>A0AA39Y5N9</accession>
<name>A0AA39Y5N9_9PEZI</name>
<dbReference type="AlphaFoldDB" id="A0AA39Y5N9"/>
<feature type="compositionally biased region" description="Low complexity" evidence="4">
    <location>
        <begin position="13"/>
        <end position="26"/>
    </location>
</feature>
<sequence>MSSRSTEKRRAVPKFASFKPKAAAAELESESKPKAEPREQQEGKEGKETAPQRQHHRHDEHTERESARGKHHRRRRHEPERCSPDPDRKPRHGENEAPRDEPRAAAPESRSNVFFFDKRGDPLILRYGSNDRNKIPSYHRFGAGRLMGANGILTIHHDSARPEFSIRTRHRDTGSIFRDKKAISAITATSRDRPDTHLGPSRLAISQPITLDDFIPLTSSRKRKRGEEEPSSLPLPDYRSIYGKSGNDESDSGSDSEDASPHDPIIDPETTMTTAKKNSIQLSRQVKANPENIASWLQLIDLQDALFRENQTTPSNPTAEEAKGLSALKVSLYEEALPHATQPSDKERLLLGLMREGARAWDPKTLAKRWEEVNRSHGDSFLLWRERLNSELSRTPACSYENLKTFIAERLGLLKGCLREGNQDVDELCSQLVYVFLRLTRFLADAGYTELATAAWQAELETIFCRPAALSEAGEEHALSLFSDFWESEVPRMGEGGAKGWQQFEDTGGMADAPEPKPARPHQSPNTRDKFKAWAAVESQKADGSYVPARTLDEGTEDDPFRVVMFSDIKEFLVWFPAAALSRVGPQLLDAFLLFCGLPTAWLLFGAIDEARVDPFVAGQSEAFEDDLSGKTPEVPEEGKKTPQFRHQGGGIAISQDVLFAGDAWFHYLGNWHRMGRSDIQTSWILGTLKQLVKGCGQEQLAEYYLAAAWRNEPDSARKVAKGLLKQYSSDLRLYSAYALIESANGNVAISEKVLSAATSQELAAPTSAQILFNTWTWIYLKANQKKTALNRLCLSVDRNLRDSPPPPALLLKARAQFSSTRDYALSSHDLETAIRHAESLSLLEYLATEDATSPQGNLTAALTTITTFTTDLATRSLASSALHECLLQTTSHLLYHHITHGPHHPSTIRTHLHHLLHLFPQNTLLLSLFASLQPLLRIDDPVRAALRQHHPLSLPAARFAIAHEARTGTSHSTRSAFEDALAIASIPDTWIRYVRFCASRKELRSLAKGVFYRAIGACPMAKGIYMEGFGSALARDMSSAELRGVFETMVNRGVRVHVDLEGWLGEWDRRKETEREKKEGAGERRREVERGGRSR</sequence>